<keyword evidence="2" id="KW-0614">Plasmid</keyword>
<geneLocation type="plasmid" evidence="2">
    <name>pI66</name>
</geneLocation>
<dbReference type="Gene3D" id="2.40.10.120">
    <property type="match status" value="1"/>
</dbReference>
<dbReference type="GO" id="GO:0004175">
    <property type="term" value="F:endopeptidase activity"/>
    <property type="evidence" value="ECO:0007669"/>
    <property type="project" value="InterPro"/>
</dbReference>
<dbReference type="Pfam" id="PF13018">
    <property type="entry name" value="ESPR"/>
    <property type="match status" value="1"/>
</dbReference>
<dbReference type="EMBL" id="LC620533">
    <property type="protein sequence ID" value="BCT73612.1"/>
    <property type="molecule type" value="Genomic_DNA"/>
</dbReference>
<name>A0A811AQ25_ECOLX</name>
<feature type="domain" description="Peptidase S6" evidence="1">
    <location>
        <begin position="53"/>
        <end position="82"/>
    </location>
</feature>
<evidence type="ECO:0000259" key="1">
    <source>
        <dbReference type="PROSITE" id="PS51691"/>
    </source>
</evidence>
<accession>A0A811AQ25</accession>
<dbReference type="Pfam" id="PF02395">
    <property type="entry name" value="Peptidase_S6"/>
    <property type="match status" value="1"/>
</dbReference>
<dbReference type="InterPro" id="IPR024973">
    <property type="entry name" value="ESPR"/>
</dbReference>
<proteinExistence type="predicted"/>
<sequence>MNKIYSLKYSVATGGLIAVSELARKVSQKSCGKLSLTGLTTLALTLSSSALAATVRADIPYQTFRDFAENKGSFLLAIQTLQ</sequence>
<dbReference type="PROSITE" id="PS51691">
    <property type="entry name" value="PEPTIDASE_S6"/>
    <property type="match status" value="1"/>
</dbReference>
<dbReference type="InterPro" id="IPR030396">
    <property type="entry name" value="Peptidase_S6_dom"/>
</dbReference>
<evidence type="ECO:0000313" key="2">
    <source>
        <dbReference type="EMBL" id="BCT73612.1"/>
    </source>
</evidence>
<protein>
    <recommendedName>
        <fullName evidence="1">Peptidase S6 domain-containing protein</fullName>
    </recommendedName>
</protein>
<reference evidence="2" key="1">
    <citation type="submission" date="2021-03" db="EMBL/GenBank/DDBJ databases">
        <title>Whole genome sequence of tetracycline plasmid in Escherichia coli.</title>
        <authorList>
            <person name="Usui M."/>
            <person name="Fukuda A."/>
        </authorList>
    </citation>
    <scope>NUCLEOTIDE SEQUENCE</scope>
    <source>
        <strain evidence="2">I66</strain>
        <plasmid evidence="2">pI66</plasmid>
    </source>
</reference>
<organism evidence="2">
    <name type="scientific">Escherichia coli</name>
    <dbReference type="NCBI Taxonomy" id="562"/>
    <lineage>
        <taxon>Bacteria</taxon>
        <taxon>Pseudomonadati</taxon>
        <taxon>Pseudomonadota</taxon>
        <taxon>Gammaproteobacteria</taxon>
        <taxon>Enterobacterales</taxon>
        <taxon>Enterobacteriaceae</taxon>
        <taxon>Escherichia</taxon>
    </lineage>
</organism>
<dbReference type="AlphaFoldDB" id="A0A811AQ25"/>